<dbReference type="InterPro" id="IPR023346">
    <property type="entry name" value="Lysozyme-like_dom_sf"/>
</dbReference>
<evidence type="ECO:0000259" key="2">
    <source>
        <dbReference type="Pfam" id="PF09374"/>
    </source>
</evidence>
<dbReference type="Pfam" id="PF05838">
    <property type="entry name" value="Glyco_hydro_108"/>
    <property type="match status" value="1"/>
</dbReference>
<dbReference type="Gene3D" id="1.20.141.10">
    <property type="entry name" value="Chitosanase, subunit A, domain 1"/>
    <property type="match status" value="1"/>
</dbReference>
<name>A0A848C702_9BACT</name>
<dbReference type="InterPro" id="IPR008565">
    <property type="entry name" value="TtsA-like_GH18_dom"/>
</dbReference>
<protein>
    <recommendedName>
        <fullName evidence="5">Peptidoglycan domain protein</fullName>
    </recommendedName>
</protein>
<feature type="domain" description="TtsA-like Glycoside hydrolase family 108" evidence="1">
    <location>
        <begin position="11"/>
        <end position="127"/>
    </location>
</feature>
<proteinExistence type="predicted"/>
<reference evidence="3 4" key="1">
    <citation type="submission" date="2020-04" db="EMBL/GenBank/DDBJ databases">
        <authorList>
            <person name="Hitch T.C.A."/>
            <person name="Wylensek D."/>
            <person name="Clavel T."/>
        </authorList>
    </citation>
    <scope>NUCLEOTIDE SEQUENCE [LARGE SCALE GENOMIC DNA]</scope>
    <source>
        <strain evidence="3 4">PG-251-APC-1</strain>
    </source>
</reference>
<feature type="domain" description="Peptidoglycan binding" evidence="2">
    <location>
        <begin position="131"/>
        <end position="212"/>
    </location>
</feature>
<dbReference type="InterPro" id="IPR018537">
    <property type="entry name" value="Peptidoglycan-bd_3"/>
</dbReference>
<gene>
    <name evidence="3" type="ORF">HF854_00590</name>
</gene>
<dbReference type="EMBL" id="JABAFY010000001">
    <property type="protein sequence ID" value="NME51052.1"/>
    <property type="molecule type" value="Genomic_DNA"/>
</dbReference>
<evidence type="ECO:0008006" key="5">
    <source>
        <dbReference type="Google" id="ProtNLM"/>
    </source>
</evidence>
<dbReference type="RefSeq" id="WP_168934534.1">
    <property type="nucleotide sequence ID" value="NZ_JABAFY010000001.1"/>
</dbReference>
<evidence type="ECO:0000259" key="1">
    <source>
        <dbReference type="Pfam" id="PF05838"/>
    </source>
</evidence>
<sequence>MRDNFTLAHTFTARWEGGLSDHEADPGGITNHGISLRWVTDLARQAKERCLRDARQCDTCPRRTGPDCDYFSLDLDNDGDIDADDIRACTKEQAARLFRRHFWEALGCDRLPLPLAVTLYDGAVNMGASRAVKQLQEAMNAAGETQLDHYSPIAEDGIMGPDTRELANALADVHLDWYAARSSLRLRDAFYRRLAASRPSMKVFLTGWRNRVKALHQHLADLEREAQ</sequence>
<dbReference type="AlphaFoldDB" id="A0A848C702"/>
<dbReference type="Proteomes" id="UP000522333">
    <property type="component" value="Unassembled WGS sequence"/>
</dbReference>
<evidence type="ECO:0000313" key="3">
    <source>
        <dbReference type="EMBL" id="NME51052.1"/>
    </source>
</evidence>
<dbReference type="InterPro" id="IPR018247">
    <property type="entry name" value="EF_Hand_1_Ca_BS"/>
</dbReference>
<accession>A0A848C702</accession>
<organism evidence="3 4">
    <name type="scientific">Desulfovibrio piger</name>
    <dbReference type="NCBI Taxonomy" id="901"/>
    <lineage>
        <taxon>Bacteria</taxon>
        <taxon>Pseudomonadati</taxon>
        <taxon>Thermodesulfobacteriota</taxon>
        <taxon>Desulfovibrionia</taxon>
        <taxon>Desulfovibrionales</taxon>
        <taxon>Desulfovibrionaceae</taxon>
        <taxon>Desulfovibrio</taxon>
    </lineage>
</organism>
<dbReference type="Pfam" id="PF09374">
    <property type="entry name" value="PG_binding_3"/>
    <property type="match status" value="1"/>
</dbReference>
<comment type="caution">
    <text evidence="3">The sequence shown here is derived from an EMBL/GenBank/DDBJ whole genome shotgun (WGS) entry which is preliminary data.</text>
</comment>
<evidence type="ECO:0000313" key="4">
    <source>
        <dbReference type="Proteomes" id="UP000522333"/>
    </source>
</evidence>
<dbReference type="PROSITE" id="PS00018">
    <property type="entry name" value="EF_HAND_1"/>
    <property type="match status" value="1"/>
</dbReference>
<dbReference type="SUPFAM" id="SSF53955">
    <property type="entry name" value="Lysozyme-like"/>
    <property type="match status" value="1"/>
</dbReference>